<comment type="pathway">
    <text evidence="2">Protein modification; protein glycosylation.</text>
</comment>
<evidence type="ECO:0000256" key="5">
    <source>
        <dbReference type="ARBA" id="ARBA00022679"/>
    </source>
</evidence>
<keyword evidence="6 10" id="KW-0812">Transmembrane</keyword>
<dbReference type="OMA" id="YSASQCV"/>
<evidence type="ECO:0000256" key="7">
    <source>
        <dbReference type="ARBA" id="ARBA00022824"/>
    </source>
</evidence>
<dbReference type="HOGENOM" id="CLU_1499940_0_0_1"/>
<name>R7TB29_CAPTE</name>
<dbReference type="AlphaFoldDB" id="R7TB29"/>
<dbReference type="EnsemblMetazoa" id="CapteT183906">
    <property type="protein sequence ID" value="CapteP183906"/>
    <property type="gene ID" value="CapteG183906"/>
</dbReference>
<dbReference type="EC" id="2.4.1.-" evidence="10"/>
<dbReference type="Proteomes" id="UP000014760">
    <property type="component" value="Unassembled WGS sequence"/>
</dbReference>
<accession>R7TB29</accession>
<keyword evidence="8 10" id="KW-1133">Transmembrane helix</keyword>
<proteinExistence type="inferred from homology"/>
<organism evidence="11">
    <name type="scientific">Capitella teleta</name>
    <name type="common">Polychaete worm</name>
    <dbReference type="NCBI Taxonomy" id="283909"/>
    <lineage>
        <taxon>Eukaryota</taxon>
        <taxon>Metazoa</taxon>
        <taxon>Spiralia</taxon>
        <taxon>Lophotrochozoa</taxon>
        <taxon>Annelida</taxon>
        <taxon>Polychaeta</taxon>
        <taxon>Sedentaria</taxon>
        <taxon>Scolecida</taxon>
        <taxon>Capitellidae</taxon>
        <taxon>Capitella</taxon>
    </lineage>
</organism>
<sequence>MTLLSFGAWFSRRYPLAVMATAASAIFGWPFAGALGIPIAYDIVVRQKRFFYFIKWTTIAAALTLLPLVLIDSYYYGKLVIAPLNIVTYNVFSEHGPDIYGVEPFSFYFINSFLNFNFVFIVALISLPLAVITGLLQTHPRQSIPSWLALSAMFIWFLIFFTRPHKEERFLFPIYPLICL</sequence>
<reference evidence="11 13" key="2">
    <citation type="journal article" date="2013" name="Nature">
        <title>Insights into bilaterian evolution from three spiralian genomes.</title>
        <authorList>
            <person name="Simakov O."/>
            <person name="Marletaz F."/>
            <person name="Cho S.J."/>
            <person name="Edsinger-Gonzales E."/>
            <person name="Havlak P."/>
            <person name="Hellsten U."/>
            <person name="Kuo D.H."/>
            <person name="Larsson T."/>
            <person name="Lv J."/>
            <person name="Arendt D."/>
            <person name="Savage R."/>
            <person name="Osoegawa K."/>
            <person name="de Jong P."/>
            <person name="Grimwood J."/>
            <person name="Chapman J.A."/>
            <person name="Shapiro H."/>
            <person name="Aerts A."/>
            <person name="Otillar R.P."/>
            <person name="Terry A.Y."/>
            <person name="Boore J.L."/>
            <person name="Grigoriev I.V."/>
            <person name="Lindberg D.R."/>
            <person name="Seaver E.C."/>
            <person name="Weisblat D.A."/>
            <person name="Putnam N.H."/>
            <person name="Rokhsar D.S."/>
        </authorList>
    </citation>
    <scope>NUCLEOTIDE SEQUENCE</scope>
    <source>
        <strain evidence="11 13">I ESC-2004</strain>
    </source>
</reference>
<reference evidence="13" key="1">
    <citation type="submission" date="2012-12" db="EMBL/GenBank/DDBJ databases">
        <authorList>
            <person name="Hellsten U."/>
            <person name="Grimwood J."/>
            <person name="Chapman J.A."/>
            <person name="Shapiro H."/>
            <person name="Aerts A."/>
            <person name="Otillar R.P."/>
            <person name="Terry A.Y."/>
            <person name="Boore J.L."/>
            <person name="Simakov O."/>
            <person name="Marletaz F."/>
            <person name="Cho S.-J."/>
            <person name="Edsinger-Gonzales E."/>
            <person name="Havlak P."/>
            <person name="Kuo D.-H."/>
            <person name="Larsson T."/>
            <person name="Lv J."/>
            <person name="Arendt D."/>
            <person name="Savage R."/>
            <person name="Osoegawa K."/>
            <person name="de Jong P."/>
            <person name="Lindberg D.R."/>
            <person name="Seaver E.C."/>
            <person name="Weisblat D.A."/>
            <person name="Putnam N.H."/>
            <person name="Grigoriev I.V."/>
            <person name="Rokhsar D.S."/>
        </authorList>
    </citation>
    <scope>NUCLEOTIDE SEQUENCE</scope>
    <source>
        <strain evidence="13">I ESC-2004</strain>
    </source>
</reference>
<evidence type="ECO:0000313" key="11">
    <source>
        <dbReference type="EMBL" id="ELT88204.1"/>
    </source>
</evidence>
<evidence type="ECO:0000256" key="2">
    <source>
        <dbReference type="ARBA" id="ARBA00004922"/>
    </source>
</evidence>
<keyword evidence="9 10" id="KW-0472">Membrane</keyword>
<dbReference type="InterPro" id="IPR005599">
    <property type="entry name" value="GPI_mannosylTrfase"/>
</dbReference>
<evidence type="ECO:0000256" key="4">
    <source>
        <dbReference type="ARBA" id="ARBA00022676"/>
    </source>
</evidence>
<comment type="similarity">
    <text evidence="3 10">Belongs to the glycosyltransferase 22 family.</text>
</comment>
<evidence type="ECO:0000256" key="1">
    <source>
        <dbReference type="ARBA" id="ARBA00004477"/>
    </source>
</evidence>
<reference evidence="12" key="3">
    <citation type="submission" date="2015-06" db="UniProtKB">
        <authorList>
            <consortium name="EnsemblMetazoa"/>
        </authorList>
    </citation>
    <scope>IDENTIFICATION</scope>
</reference>
<dbReference type="EMBL" id="AMQN01003511">
    <property type="status" value="NOT_ANNOTATED_CDS"/>
    <property type="molecule type" value="Genomic_DNA"/>
</dbReference>
<comment type="subcellular location">
    <subcellularLocation>
        <location evidence="1 10">Endoplasmic reticulum membrane</location>
        <topology evidence="1 10">Multi-pass membrane protein</topology>
    </subcellularLocation>
</comment>
<dbReference type="GO" id="GO:0000026">
    <property type="term" value="F:alpha-1,2-mannosyltransferase activity"/>
    <property type="evidence" value="ECO:0007669"/>
    <property type="project" value="TreeGrafter"/>
</dbReference>
<gene>
    <name evidence="11" type="ORF">CAPTEDRAFT_183906</name>
</gene>
<dbReference type="Pfam" id="PF03901">
    <property type="entry name" value="Glyco_transf_22"/>
    <property type="match status" value="1"/>
</dbReference>
<dbReference type="EMBL" id="KB311953">
    <property type="protein sequence ID" value="ELT88204.1"/>
    <property type="molecule type" value="Genomic_DNA"/>
</dbReference>
<evidence type="ECO:0000256" key="3">
    <source>
        <dbReference type="ARBA" id="ARBA00007063"/>
    </source>
</evidence>
<feature type="transmembrane region" description="Helical" evidence="10">
    <location>
        <begin position="50"/>
        <end position="69"/>
    </location>
</feature>
<dbReference type="OrthoDB" id="497541at2759"/>
<feature type="non-terminal residue" evidence="11">
    <location>
        <position position="180"/>
    </location>
</feature>
<feature type="transmembrane region" description="Helical" evidence="10">
    <location>
        <begin position="16"/>
        <end position="38"/>
    </location>
</feature>
<evidence type="ECO:0000256" key="8">
    <source>
        <dbReference type="ARBA" id="ARBA00022989"/>
    </source>
</evidence>
<evidence type="ECO:0000313" key="12">
    <source>
        <dbReference type="EnsemblMetazoa" id="CapteP183906"/>
    </source>
</evidence>
<dbReference type="STRING" id="283909.R7TB29"/>
<evidence type="ECO:0000256" key="9">
    <source>
        <dbReference type="ARBA" id="ARBA00023136"/>
    </source>
</evidence>
<feature type="transmembrane region" description="Helical" evidence="10">
    <location>
        <begin position="113"/>
        <end position="132"/>
    </location>
</feature>
<dbReference type="PANTHER" id="PTHR22760">
    <property type="entry name" value="GLYCOSYLTRANSFERASE"/>
    <property type="match status" value="1"/>
</dbReference>
<keyword evidence="13" id="KW-1185">Reference proteome</keyword>
<keyword evidence="4 10" id="KW-0328">Glycosyltransferase</keyword>
<feature type="transmembrane region" description="Helical" evidence="10">
    <location>
        <begin position="144"/>
        <end position="162"/>
    </location>
</feature>
<keyword evidence="7 10" id="KW-0256">Endoplasmic reticulum</keyword>
<comment type="caution">
    <text evidence="10">Lacks conserved residue(s) required for the propagation of feature annotation.</text>
</comment>
<evidence type="ECO:0000256" key="10">
    <source>
        <dbReference type="RuleBase" id="RU363075"/>
    </source>
</evidence>
<evidence type="ECO:0000313" key="13">
    <source>
        <dbReference type="Proteomes" id="UP000014760"/>
    </source>
</evidence>
<protein>
    <recommendedName>
        <fullName evidence="10">Mannosyltransferase</fullName>
        <ecNumber evidence="10">2.4.1.-</ecNumber>
    </recommendedName>
</protein>
<keyword evidence="5" id="KW-0808">Transferase</keyword>
<dbReference type="UniPathway" id="UPA00378"/>
<dbReference type="GO" id="GO:0005789">
    <property type="term" value="C:endoplasmic reticulum membrane"/>
    <property type="evidence" value="ECO:0007669"/>
    <property type="project" value="UniProtKB-SubCell"/>
</dbReference>
<dbReference type="GO" id="GO:0006487">
    <property type="term" value="P:protein N-linked glycosylation"/>
    <property type="evidence" value="ECO:0007669"/>
    <property type="project" value="TreeGrafter"/>
</dbReference>
<dbReference type="PANTHER" id="PTHR22760:SF2">
    <property type="entry name" value="ALPHA-1,2-MANNOSYLTRANSFERASE ALG9"/>
    <property type="match status" value="1"/>
</dbReference>
<evidence type="ECO:0000256" key="6">
    <source>
        <dbReference type="ARBA" id="ARBA00022692"/>
    </source>
</evidence>